<evidence type="ECO:0000256" key="1">
    <source>
        <dbReference type="SAM" id="SignalP"/>
    </source>
</evidence>
<comment type="caution">
    <text evidence="2">The sequence shown here is derived from an EMBL/GenBank/DDBJ whole genome shotgun (WGS) entry which is preliminary data.</text>
</comment>
<proteinExistence type="predicted"/>
<keyword evidence="1" id="KW-0732">Signal</keyword>
<evidence type="ECO:0000313" key="2">
    <source>
        <dbReference type="EMBL" id="KAG9265971.1"/>
    </source>
</evidence>
<feature type="chain" id="PRO_5035781225" evidence="1">
    <location>
        <begin position="20"/>
        <end position="128"/>
    </location>
</feature>
<reference evidence="2 3" key="1">
    <citation type="submission" date="2021-07" db="EMBL/GenBank/DDBJ databases">
        <authorList>
            <person name="Imarazene B."/>
            <person name="Zahm M."/>
            <person name="Klopp C."/>
            <person name="Cabau C."/>
            <person name="Beille S."/>
            <person name="Jouanno E."/>
            <person name="Castinel A."/>
            <person name="Lluch J."/>
            <person name="Gil L."/>
            <person name="Kuchtly C."/>
            <person name="Lopez Roques C."/>
            <person name="Donnadieu C."/>
            <person name="Parrinello H."/>
            <person name="Journot L."/>
            <person name="Du K."/>
            <person name="Schartl M."/>
            <person name="Retaux S."/>
            <person name="Guiguen Y."/>
        </authorList>
    </citation>
    <scope>NUCLEOTIDE SEQUENCE [LARGE SCALE GENOMIC DNA]</scope>
    <source>
        <strain evidence="2">Pach_M1</strain>
        <tissue evidence="2">Testis</tissue>
    </source>
</reference>
<organism evidence="2 3">
    <name type="scientific">Astyanax mexicanus</name>
    <name type="common">Blind cave fish</name>
    <name type="synonym">Astyanax fasciatus mexicanus</name>
    <dbReference type="NCBI Taxonomy" id="7994"/>
    <lineage>
        <taxon>Eukaryota</taxon>
        <taxon>Metazoa</taxon>
        <taxon>Chordata</taxon>
        <taxon>Craniata</taxon>
        <taxon>Vertebrata</taxon>
        <taxon>Euteleostomi</taxon>
        <taxon>Actinopterygii</taxon>
        <taxon>Neopterygii</taxon>
        <taxon>Teleostei</taxon>
        <taxon>Ostariophysi</taxon>
        <taxon>Characiformes</taxon>
        <taxon>Characoidei</taxon>
        <taxon>Acestrorhamphidae</taxon>
        <taxon>Acestrorhamphinae</taxon>
        <taxon>Astyanax</taxon>
    </lineage>
</organism>
<accession>A0A8T2LAH8</accession>
<sequence>MKTVFVLLAVAVSCVFVESSRELKEIKVSIDSVMNKLPKTGVVFVIEPKHRNCTDKFFCQVEKILSGNNGVSKLPNFSYVDNLIRRLEAYNKHHVKNCTIETTGEEIGLFQFLQGVRKRVQDAIAKST</sequence>
<feature type="signal peptide" evidence="1">
    <location>
        <begin position="1"/>
        <end position="19"/>
    </location>
</feature>
<protein>
    <submittedName>
        <fullName evidence="2">Uncharacterized protein</fullName>
    </submittedName>
</protein>
<gene>
    <name evidence="2" type="ORF">AMEX_G20458</name>
</gene>
<evidence type="ECO:0000313" key="3">
    <source>
        <dbReference type="Proteomes" id="UP000752171"/>
    </source>
</evidence>
<name>A0A8T2LAH8_ASTMX</name>
<dbReference type="AlphaFoldDB" id="A0A8T2LAH8"/>
<dbReference type="Proteomes" id="UP000752171">
    <property type="component" value="Unassembled WGS sequence"/>
</dbReference>
<dbReference type="EMBL" id="JAICCE010000017">
    <property type="protein sequence ID" value="KAG9265971.1"/>
    <property type="molecule type" value="Genomic_DNA"/>
</dbReference>